<dbReference type="GO" id="GO:0016779">
    <property type="term" value="F:nucleotidyltransferase activity"/>
    <property type="evidence" value="ECO:0007669"/>
    <property type="project" value="TreeGrafter"/>
</dbReference>
<reference evidence="3" key="1">
    <citation type="submission" date="2016-10" db="EMBL/GenBank/DDBJ databases">
        <authorList>
            <person name="Varghese N."/>
            <person name="Submissions S."/>
        </authorList>
    </citation>
    <scope>NUCLEOTIDE SEQUENCE [LARGE SCALE GENOMIC DNA]</scope>
    <source>
        <strain evidence="3">DSM 26879</strain>
    </source>
</reference>
<name>A0A1I6HEU6_9RHOB</name>
<gene>
    <name evidence="2" type="ORF">SAMN04488005_2604</name>
</gene>
<dbReference type="PANTHER" id="PTHR10953">
    <property type="entry name" value="UBIQUITIN-ACTIVATING ENZYME E1"/>
    <property type="match status" value="1"/>
</dbReference>
<dbReference type="GO" id="GO:0005829">
    <property type="term" value="C:cytosol"/>
    <property type="evidence" value="ECO:0007669"/>
    <property type="project" value="TreeGrafter"/>
</dbReference>
<dbReference type="InterPro" id="IPR000594">
    <property type="entry name" value="ThiF_NAD_FAD-bd"/>
</dbReference>
<dbReference type="Pfam" id="PF00899">
    <property type="entry name" value="ThiF"/>
    <property type="match status" value="1"/>
</dbReference>
<dbReference type="EMBL" id="FOYP01000002">
    <property type="protein sequence ID" value="SFR52898.1"/>
    <property type="molecule type" value="Genomic_DNA"/>
</dbReference>
<feature type="domain" description="THIF-type NAD/FAD binding fold" evidence="1">
    <location>
        <begin position="117"/>
        <end position="364"/>
    </location>
</feature>
<dbReference type="GO" id="GO:0008641">
    <property type="term" value="F:ubiquitin-like modifier activating enzyme activity"/>
    <property type="evidence" value="ECO:0007669"/>
    <property type="project" value="InterPro"/>
</dbReference>
<dbReference type="InterPro" id="IPR045886">
    <property type="entry name" value="ThiF/MoeB/HesA"/>
</dbReference>
<proteinExistence type="predicted"/>
<dbReference type="InterPro" id="IPR022291">
    <property type="entry name" value="Bacteriocin_synth_cyclodeHase"/>
</dbReference>
<dbReference type="InterPro" id="IPR035985">
    <property type="entry name" value="Ubiquitin-activating_enz"/>
</dbReference>
<dbReference type="Gene3D" id="3.90.930.60">
    <property type="match status" value="1"/>
</dbReference>
<sequence>MTLLPQKPLLPACFLHWTETGGANDEDVFRILSWRRSLTLKGKSFHSFEETVLPLLTGTHTVDQICEKVAHVFQKDDVVASLRMLATQGIVVEGDEHMAQPEHMAQLGWLGEMTPEGRAAQRRLTDAHVVIVGAGAHGAVTARALVAAGIGRLTVLDPAAVGDGDAYFSGLFQSGDIGRNRAEILIARLAQGNGVTQLDAVRTRPDDPAAMEKYIAGASLVLCCLESGELNLAGMLNIACRALGVPWIAASLEGGELVVGPGFFQTGTGPCYMCWRLREIAAAANPPARFAVEQHLDQLRSDNLGRRENLVVAADIVGGMLGAEALSWLTGASAPALDGRFIVVGLPGLRVEKHMVLRKPGCPVCGGDHGASQ</sequence>
<evidence type="ECO:0000313" key="3">
    <source>
        <dbReference type="Proteomes" id="UP000199478"/>
    </source>
</evidence>
<dbReference type="RefSeq" id="WP_090200933.1">
    <property type="nucleotide sequence ID" value="NZ_FOYP01000002.1"/>
</dbReference>
<organism evidence="2 3">
    <name type="scientific">Yoonia tamlensis</name>
    <dbReference type="NCBI Taxonomy" id="390270"/>
    <lineage>
        <taxon>Bacteria</taxon>
        <taxon>Pseudomonadati</taxon>
        <taxon>Pseudomonadota</taxon>
        <taxon>Alphaproteobacteria</taxon>
        <taxon>Rhodobacterales</taxon>
        <taxon>Paracoccaceae</taxon>
        <taxon>Yoonia</taxon>
    </lineage>
</organism>
<dbReference type="NCBIfam" id="TIGR03882">
    <property type="entry name" value="cyclo_dehyd_2"/>
    <property type="match status" value="1"/>
</dbReference>
<dbReference type="GO" id="GO:0008146">
    <property type="term" value="F:sulfotransferase activity"/>
    <property type="evidence" value="ECO:0007669"/>
    <property type="project" value="TreeGrafter"/>
</dbReference>
<keyword evidence="3" id="KW-1185">Reference proteome</keyword>
<evidence type="ECO:0000313" key="2">
    <source>
        <dbReference type="EMBL" id="SFR52898.1"/>
    </source>
</evidence>
<dbReference type="GO" id="GO:0004792">
    <property type="term" value="F:thiosulfate-cyanide sulfurtransferase activity"/>
    <property type="evidence" value="ECO:0007669"/>
    <property type="project" value="TreeGrafter"/>
</dbReference>
<dbReference type="Proteomes" id="UP000199478">
    <property type="component" value="Unassembled WGS sequence"/>
</dbReference>
<dbReference type="STRING" id="390270.SAMN04488005_2604"/>
<evidence type="ECO:0000259" key="1">
    <source>
        <dbReference type="Pfam" id="PF00899"/>
    </source>
</evidence>
<dbReference type="PANTHER" id="PTHR10953:SF240">
    <property type="entry name" value="SULFUR CARRIER PROTEIN THIS ADENYLYLTRANSFERASE"/>
    <property type="match status" value="1"/>
</dbReference>
<dbReference type="SUPFAM" id="SSF69572">
    <property type="entry name" value="Activating enzymes of the ubiquitin-like proteins"/>
    <property type="match status" value="1"/>
</dbReference>
<accession>A0A1I6HEU6</accession>
<dbReference type="Gene3D" id="3.40.50.720">
    <property type="entry name" value="NAD(P)-binding Rossmann-like Domain"/>
    <property type="match status" value="1"/>
</dbReference>
<dbReference type="AlphaFoldDB" id="A0A1I6HEU6"/>
<dbReference type="OrthoDB" id="9204719at2"/>
<protein>
    <submittedName>
        <fullName evidence="2">ThiF family protein</fullName>
    </submittedName>
</protein>